<evidence type="ECO:0000313" key="3">
    <source>
        <dbReference type="EMBL" id="SFO50134.1"/>
    </source>
</evidence>
<dbReference type="Proteomes" id="UP000183642">
    <property type="component" value="Unassembled WGS sequence"/>
</dbReference>
<dbReference type="RefSeq" id="WP_075015172.1">
    <property type="nucleotide sequence ID" value="NZ_FOWE01000010.1"/>
</dbReference>
<keyword evidence="2" id="KW-0472">Membrane</keyword>
<dbReference type="OrthoDB" id="136948at2"/>
<keyword evidence="2" id="KW-1133">Transmembrane helix</keyword>
<accession>A0A1I5HPA9</accession>
<evidence type="ECO:0000256" key="2">
    <source>
        <dbReference type="SAM" id="Phobius"/>
    </source>
</evidence>
<proteinExistence type="predicted"/>
<dbReference type="AlphaFoldDB" id="A0A1I5HPA9"/>
<keyword evidence="2" id="KW-0812">Transmembrane</keyword>
<dbReference type="EMBL" id="FOWE01000010">
    <property type="protein sequence ID" value="SFO50134.1"/>
    <property type="molecule type" value="Genomic_DNA"/>
</dbReference>
<evidence type="ECO:0000256" key="1">
    <source>
        <dbReference type="SAM" id="MobiDB-lite"/>
    </source>
</evidence>
<evidence type="ECO:0000313" key="4">
    <source>
        <dbReference type="Proteomes" id="UP000183642"/>
    </source>
</evidence>
<protein>
    <submittedName>
        <fullName evidence="3">Uncharacterized protein</fullName>
    </submittedName>
</protein>
<feature type="transmembrane region" description="Helical" evidence="2">
    <location>
        <begin position="496"/>
        <end position="523"/>
    </location>
</feature>
<name>A0A1I5HPA9_9ACTN</name>
<organism evidence="3 4">
    <name type="scientific">Geodermatophilus obscurus</name>
    <dbReference type="NCBI Taxonomy" id="1861"/>
    <lineage>
        <taxon>Bacteria</taxon>
        <taxon>Bacillati</taxon>
        <taxon>Actinomycetota</taxon>
        <taxon>Actinomycetes</taxon>
        <taxon>Geodermatophilales</taxon>
        <taxon>Geodermatophilaceae</taxon>
        <taxon>Geodermatophilus</taxon>
    </lineage>
</organism>
<sequence>MVRPEQVVWRTAEPLWPDALAGRAAFERPALLRLAGDDFMEQVLAAVGAGALAPLVAGSETWRRPGAGLGTEHARRDADPVVLFQPTHERFYVVTGSLVCRRYGHPDHAVRADRGEQVAMVLRRLVPAGAAAVDADDATTYVEHGWVPAGTAGKWQPVPPGSAPEDEERLPLFPLCCERAGRRRRMWAGLVPVSRREVYEAPARVTPADVVGSDDPLAALADTRLQVLESVVVGLQMARAPEGGPEPEPALLRESLFFTLVDLARWLDGPDGVLPDSLEDRSPVLEALEATFAGPVTWRAALGTALTNEAAAVFEPGHAEPEPVRGLTAEVITTAITAVGVTGGLAAPATQERFFTDVQDALTDADADAERGAAGAGAGAPRAAADPAGPDGPGVYVTRLLLERPRCAPAERTRLSAPSRSFRLAGFHDPDAPARPVRIVMPVDTSPGGLRRFPRNVSVVLSNELRRQLDRVTEDTLRTGDPADPPPISFGMVCQLSIPIISICALALLMVLVVILNIVFFWIPLFKVCLPVPEEE</sequence>
<gene>
    <name evidence="3" type="ORF">SAMN05660359_03894</name>
</gene>
<reference evidence="4" key="1">
    <citation type="submission" date="2016-10" db="EMBL/GenBank/DDBJ databases">
        <authorList>
            <person name="Varghese N."/>
            <person name="Submissions S."/>
        </authorList>
    </citation>
    <scope>NUCLEOTIDE SEQUENCE [LARGE SCALE GENOMIC DNA]</scope>
    <source>
        <strain evidence="4">DSM 43161</strain>
    </source>
</reference>
<keyword evidence="4" id="KW-1185">Reference proteome</keyword>
<feature type="compositionally biased region" description="Low complexity" evidence="1">
    <location>
        <begin position="379"/>
        <end position="389"/>
    </location>
</feature>
<feature type="region of interest" description="Disordered" evidence="1">
    <location>
        <begin position="367"/>
        <end position="391"/>
    </location>
</feature>